<dbReference type="Pfam" id="PF19535">
    <property type="entry name" value="DUF6060"/>
    <property type="match status" value="1"/>
</dbReference>
<accession>A0A934J5Z2</accession>
<dbReference type="AlphaFoldDB" id="A0A934J5Z2"/>
<proteinExistence type="predicted"/>
<gene>
    <name evidence="1" type="ORF">JFN88_13810</name>
</gene>
<dbReference type="InterPro" id="IPR045702">
    <property type="entry name" value="DUF6060"/>
</dbReference>
<sequence length="239" mass="26201">MLFVSLIAPVSAQEQVSGDFGLRIVYKDGEKVLVDDKENLTYIQAFLADGTPITLEEYKVELEKGRLFQSQNEPDFRFEKNNSKSREINPLNAVDMSYFTKTDSWSELMTPQKASATVDCRNSAQACPISSSTSITSTETWTAGLTAGDKSYVKASAGFQWASSSSSQLNYTLYVPNTKKGYLTFAPRYNFVKGDITYITCVPVTGCQTYGNKNGVWGGSPAKLSSGHADGVFALAYEN</sequence>
<dbReference type="Proteomes" id="UP000640274">
    <property type="component" value="Unassembled WGS sequence"/>
</dbReference>
<dbReference type="RefSeq" id="WP_199019892.1">
    <property type="nucleotide sequence ID" value="NZ_JAELUP010000066.1"/>
</dbReference>
<comment type="caution">
    <text evidence="1">The sequence shown here is derived from an EMBL/GenBank/DDBJ whole genome shotgun (WGS) entry which is preliminary data.</text>
</comment>
<keyword evidence="2" id="KW-1185">Reference proteome</keyword>
<evidence type="ECO:0000313" key="2">
    <source>
        <dbReference type="Proteomes" id="UP000640274"/>
    </source>
</evidence>
<name>A0A934J5Z2_9BACL</name>
<reference evidence="1" key="1">
    <citation type="submission" date="2020-12" db="EMBL/GenBank/DDBJ databases">
        <authorList>
            <person name="Huq M.A."/>
        </authorList>
    </citation>
    <scope>NUCLEOTIDE SEQUENCE</scope>
    <source>
        <strain evidence="1">MAHUQ-46</strain>
    </source>
</reference>
<protein>
    <submittedName>
        <fullName evidence="1">Uncharacterized protein</fullName>
    </submittedName>
</protein>
<organism evidence="1 2">
    <name type="scientific">Paenibacillus roseus</name>
    <dbReference type="NCBI Taxonomy" id="2798579"/>
    <lineage>
        <taxon>Bacteria</taxon>
        <taxon>Bacillati</taxon>
        <taxon>Bacillota</taxon>
        <taxon>Bacilli</taxon>
        <taxon>Bacillales</taxon>
        <taxon>Paenibacillaceae</taxon>
        <taxon>Paenibacillus</taxon>
    </lineage>
</organism>
<evidence type="ECO:0000313" key="1">
    <source>
        <dbReference type="EMBL" id="MBJ6362344.1"/>
    </source>
</evidence>
<dbReference type="EMBL" id="JAELUP010000066">
    <property type="protein sequence ID" value="MBJ6362344.1"/>
    <property type="molecule type" value="Genomic_DNA"/>
</dbReference>